<organism evidence="1 2">
    <name type="scientific">Phytophthora pseudosyringae</name>
    <dbReference type="NCBI Taxonomy" id="221518"/>
    <lineage>
        <taxon>Eukaryota</taxon>
        <taxon>Sar</taxon>
        <taxon>Stramenopiles</taxon>
        <taxon>Oomycota</taxon>
        <taxon>Peronosporomycetes</taxon>
        <taxon>Peronosporales</taxon>
        <taxon>Peronosporaceae</taxon>
        <taxon>Phytophthora</taxon>
    </lineage>
</organism>
<sequence length="146" mass="15873">MKVADRLKDSEEVQSLSRHLVNVVVEGKEQNISTPFVVLENSSGTGKTQMAFNLQARGDCDVFYIVCGNPGDREQSVYDAYAERMRTFQACVRSDLEALKCGTLGNRVPLGSVGQIRGNTTLASYGFILAALRGRDVFCGEASAQT</sequence>
<accession>A0A8T1VGX2</accession>
<dbReference type="AlphaFoldDB" id="A0A8T1VGX2"/>
<name>A0A8T1VGX2_9STRA</name>
<keyword evidence="2" id="KW-1185">Reference proteome</keyword>
<reference evidence="1" key="1">
    <citation type="submission" date="2021-02" db="EMBL/GenBank/DDBJ databases">
        <authorList>
            <person name="Palmer J.M."/>
        </authorList>
    </citation>
    <scope>NUCLEOTIDE SEQUENCE</scope>
    <source>
        <strain evidence="1">SCRP734</strain>
    </source>
</reference>
<proteinExistence type="predicted"/>
<dbReference type="Proteomes" id="UP000694044">
    <property type="component" value="Unassembled WGS sequence"/>
</dbReference>
<dbReference type="EMBL" id="JAGDFM010000307">
    <property type="protein sequence ID" value="KAG7380186.1"/>
    <property type="molecule type" value="Genomic_DNA"/>
</dbReference>
<protein>
    <submittedName>
        <fullName evidence="1">Uncharacterized protein</fullName>
    </submittedName>
</protein>
<evidence type="ECO:0000313" key="1">
    <source>
        <dbReference type="EMBL" id="KAG7380186.1"/>
    </source>
</evidence>
<evidence type="ECO:0000313" key="2">
    <source>
        <dbReference type="Proteomes" id="UP000694044"/>
    </source>
</evidence>
<comment type="caution">
    <text evidence="1">The sequence shown here is derived from an EMBL/GenBank/DDBJ whole genome shotgun (WGS) entry which is preliminary data.</text>
</comment>
<gene>
    <name evidence="1" type="ORF">PHYPSEUDO_007666</name>
</gene>
<dbReference type="OrthoDB" id="91236at2759"/>